<name>A0A1H1WYT7_9ACTN</name>
<dbReference type="Gene3D" id="3.10.180.10">
    <property type="entry name" value="2,3-Dihydroxybiphenyl 1,2-Dioxygenase, domain 1"/>
    <property type="match status" value="2"/>
</dbReference>
<evidence type="ECO:0000313" key="3">
    <source>
        <dbReference type="Proteomes" id="UP000198688"/>
    </source>
</evidence>
<accession>A0A1H1WYT7</accession>
<dbReference type="EMBL" id="LT629758">
    <property type="protein sequence ID" value="SDT02318.1"/>
    <property type="molecule type" value="Genomic_DNA"/>
</dbReference>
<proteinExistence type="predicted"/>
<organism evidence="2 3">
    <name type="scientific">Actinoplanes derwentensis</name>
    <dbReference type="NCBI Taxonomy" id="113562"/>
    <lineage>
        <taxon>Bacteria</taxon>
        <taxon>Bacillati</taxon>
        <taxon>Actinomycetota</taxon>
        <taxon>Actinomycetes</taxon>
        <taxon>Micromonosporales</taxon>
        <taxon>Micromonosporaceae</taxon>
        <taxon>Actinoplanes</taxon>
    </lineage>
</organism>
<dbReference type="OrthoDB" id="3212826at2"/>
<protein>
    <recommendedName>
        <fullName evidence="1">Glyoxalase-like domain-containing protein</fullName>
    </recommendedName>
</protein>
<dbReference type="InterPro" id="IPR041581">
    <property type="entry name" value="Glyoxalase_6"/>
</dbReference>
<dbReference type="AlphaFoldDB" id="A0A1H1WYT7"/>
<evidence type="ECO:0000259" key="1">
    <source>
        <dbReference type="Pfam" id="PF18029"/>
    </source>
</evidence>
<dbReference type="PANTHER" id="PTHR35908">
    <property type="entry name" value="HYPOTHETICAL FUSION PROTEIN"/>
    <property type="match status" value="1"/>
</dbReference>
<keyword evidence="3" id="KW-1185">Reference proteome</keyword>
<dbReference type="PANTHER" id="PTHR35908:SF1">
    <property type="entry name" value="CONSERVED PROTEIN"/>
    <property type="match status" value="1"/>
</dbReference>
<feature type="domain" description="Glyoxalase-like" evidence="1">
    <location>
        <begin position="7"/>
        <end position="101"/>
    </location>
</feature>
<reference evidence="2 3" key="1">
    <citation type="submission" date="2016-10" db="EMBL/GenBank/DDBJ databases">
        <authorList>
            <person name="de Groot N.N."/>
        </authorList>
    </citation>
    <scope>NUCLEOTIDE SEQUENCE [LARGE SCALE GENOMIC DNA]</scope>
    <source>
        <strain evidence="2 3">DSM 43941</strain>
    </source>
</reference>
<dbReference type="SUPFAM" id="SSF54593">
    <property type="entry name" value="Glyoxalase/Bleomycin resistance protein/Dihydroxybiphenyl dioxygenase"/>
    <property type="match status" value="2"/>
</dbReference>
<dbReference type="InterPro" id="IPR029068">
    <property type="entry name" value="Glyas_Bleomycin-R_OHBP_Dase"/>
</dbReference>
<dbReference type="Proteomes" id="UP000198688">
    <property type="component" value="Chromosome I"/>
</dbReference>
<dbReference type="RefSeq" id="WP_092544075.1">
    <property type="nucleotide sequence ID" value="NZ_BOMJ01000025.1"/>
</dbReference>
<gene>
    <name evidence="2" type="ORF">SAMN04489716_2282</name>
</gene>
<dbReference type="STRING" id="113562.SAMN04489716_2282"/>
<dbReference type="Pfam" id="PF18029">
    <property type="entry name" value="Glyoxalase_6"/>
    <property type="match status" value="2"/>
</dbReference>
<evidence type="ECO:0000313" key="2">
    <source>
        <dbReference type="EMBL" id="SDT02318.1"/>
    </source>
</evidence>
<feature type="domain" description="Glyoxalase-like" evidence="1">
    <location>
        <begin position="117"/>
        <end position="212"/>
    </location>
</feature>
<sequence length="217" mass="23072">MSSELISICFDAEDPGGQEVFWAAMLAGAESRFGVTFRAARVPKIGLNLMHLELTSTSSADQLETVAKVLRLGGRHIDIGQDPADGHVVLADPGGNEFDVIGPGNEFLAGCGFLGAVSCDGTRAVGLFWSRVLGWPLVWDQGEETAIQHPDGGPKITWGGPPLNPKNGRVHFEVAVAAGVDRAAEVERLLSLGATQVEPEVFLDPDGDRFRLLDSGR</sequence>